<name>A0AAN9YKU8_9PEZI</name>
<feature type="transmembrane region" description="Helical" evidence="7">
    <location>
        <begin position="366"/>
        <end position="388"/>
    </location>
</feature>
<dbReference type="InterPro" id="IPR011701">
    <property type="entry name" value="MFS"/>
</dbReference>
<feature type="transmembrane region" description="Helical" evidence="7">
    <location>
        <begin position="464"/>
        <end position="487"/>
    </location>
</feature>
<dbReference type="EMBL" id="JAKJXP020000102">
    <property type="protein sequence ID" value="KAK7746090.1"/>
    <property type="molecule type" value="Genomic_DNA"/>
</dbReference>
<feature type="transmembrane region" description="Helical" evidence="7">
    <location>
        <begin position="201"/>
        <end position="223"/>
    </location>
</feature>
<evidence type="ECO:0000256" key="2">
    <source>
        <dbReference type="ARBA" id="ARBA00022448"/>
    </source>
</evidence>
<keyword evidence="3 7" id="KW-0812">Transmembrane</keyword>
<feature type="transmembrane region" description="Helical" evidence="7">
    <location>
        <begin position="400"/>
        <end position="419"/>
    </location>
</feature>
<feature type="region of interest" description="Disordered" evidence="6">
    <location>
        <begin position="1"/>
        <end position="22"/>
    </location>
</feature>
<dbReference type="SUPFAM" id="SSF103473">
    <property type="entry name" value="MFS general substrate transporter"/>
    <property type="match status" value="1"/>
</dbReference>
<dbReference type="AlphaFoldDB" id="A0AAN9YKU8"/>
<dbReference type="InterPro" id="IPR020846">
    <property type="entry name" value="MFS_dom"/>
</dbReference>
<evidence type="ECO:0000256" key="3">
    <source>
        <dbReference type="ARBA" id="ARBA00022692"/>
    </source>
</evidence>
<evidence type="ECO:0000256" key="1">
    <source>
        <dbReference type="ARBA" id="ARBA00004141"/>
    </source>
</evidence>
<accession>A0AAN9YKU8</accession>
<feature type="transmembrane region" description="Helical" evidence="7">
    <location>
        <begin position="169"/>
        <end position="189"/>
    </location>
</feature>
<keyword evidence="5 7" id="KW-0472">Membrane</keyword>
<evidence type="ECO:0000256" key="4">
    <source>
        <dbReference type="ARBA" id="ARBA00022989"/>
    </source>
</evidence>
<evidence type="ECO:0000259" key="8">
    <source>
        <dbReference type="PROSITE" id="PS50850"/>
    </source>
</evidence>
<feature type="transmembrane region" description="Helical" evidence="7">
    <location>
        <begin position="341"/>
        <end position="359"/>
    </location>
</feature>
<evidence type="ECO:0000256" key="5">
    <source>
        <dbReference type="ARBA" id="ARBA00023136"/>
    </source>
</evidence>
<dbReference type="GO" id="GO:0016020">
    <property type="term" value="C:membrane"/>
    <property type="evidence" value="ECO:0007669"/>
    <property type="project" value="UniProtKB-SubCell"/>
</dbReference>
<gene>
    <name evidence="9" type="ORF">SLS62_009550</name>
</gene>
<comment type="subcellular location">
    <subcellularLocation>
        <location evidence="1">Membrane</location>
        <topology evidence="1">Multi-pass membrane protein</topology>
    </subcellularLocation>
</comment>
<reference evidence="9 10" key="1">
    <citation type="submission" date="2024-02" db="EMBL/GenBank/DDBJ databases">
        <title>De novo assembly and annotation of 12 fungi associated with fruit tree decline syndrome in Ontario, Canada.</title>
        <authorList>
            <person name="Sulman M."/>
            <person name="Ellouze W."/>
            <person name="Ilyukhin E."/>
        </authorList>
    </citation>
    <scope>NUCLEOTIDE SEQUENCE [LARGE SCALE GENOMIC DNA]</scope>
    <source>
        <strain evidence="9 10">M11/M66-122</strain>
    </source>
</reference>
<proteinExistence type="predicted"/>
<feature type="domain" description="Major facilitator superfamily (MFS) profile" evidence="8">
    <location>
        <begin position="63"/>
        <end position="490"/>
    </location>
</feature>
<evidence type="ECO:0000256" key="6">
    <source>
        <dbReference type="SAM" id="MobiDB-lite"/>
    </source>
</evidence>
<dbReference type="GO" id="GO:0022857">
    <property type="term" value="F:transmembrane transporter activity"/>
    <property type="evidence" value="ECO:0007669"/>
    <property type="project" value="InterPro"/>
</dbReference>
<feature type="transmembrane region" description="Helical" evidence="7">
    <location>
        <begin position="112"/>
        <end position="133"/>
    </location>
</feature>
<dbReference type="FunFam" id="1.20.1250.20:FF:000188">
    <property type="entry name" value="MFS general substrate transporter"/>
    <property type="match status" value="1"/>
</dbReference>
<keyword evidence="4 7" id="KW-1133">Transmembrane helix</keyword>
<keyword evidence="2" id="KW-0813">Transport</keyword>
<dbReference type="FunFam" id="1.20.1250.20:FF:000013">
    <property type="entry name" value="MFS general substrate transporter"/>
    <property type="match status" value="1"/>
</dbReference>
<dbReference type="Proteomes" id="UP001320420">
    <property type="component" value="Unassembled WGS sequence"/>
</dbReference>
<evidence type="ECO:0000313" key="10">
    <source>
        <dbReference type="Proteomes" id="UP001320420"/>
    </source>
</evidence>
<feature type="transmembrane region" description="Helical" evidence="7">
    <location>
        <begin position="235"/>
        <end position="256"/>
    </location>
</feature>
<dbReference type="InterPro" id="IPR036259">
    <property type="entry name" value="MFS_trans_sf"/>
</dbReference>
<dbReference type="PROSITE" id="PS50850">
    <property type="entry name" value="MFS"/>
    <property type="match status" value="1"/>
</dbReference>
<feature type="transmembrane region" description="Helical" evidence="7">
    <location>
        <begin position="305"/>
        <end position="329"/>
    </location>
</feature>
<dbReference type="Gene3D" id="1.20.1250.20">
    <property type="entry name" value="MFS general substrate transporter like domains"/>
    <property type="match status" value="2"/>
</dbReference>
<dbReference type="Pfam" id="PF07690">
    <property type="entry name" value="MFS_1"/>
    <property type="match status" value="1"/>
</dbReference>
<feature type="compositionally biased region" description="Basic and acidic residues" evidence="6">
    <location>
        <begin position="9"/>
        <end position="21"/>
    </location>
</feature>
<organism evidence="9 10">
    <name type="scientific">Diatrype stigma</name>
    <dbReference type="NCBI Taxonomy" id="117547"/>
    <lineage>
        <taxon>Eukaryota</taxon>
        <taxon>Fungi</taxon>
        <taxon>Dikarya</taxon>
        <taxon>Ascomycota</taxon>
        <taxon>Pezizomycotina</taxon>
        <taxon>Sordariomycetes</taxon>
        <taxon>Xylariomycetidae</taxon>
        <taxon>Xylariales</taxon>
        <taxon>Diatrypaceae</taxon>
        <taxon>Diatrype</taxon>
    </lineage>
</organism>
<evidence type="ECO:0000256" key="7">
    <source>
        <dbReference type="SAM" id="Phobius"/>
    </source>
</evidence>
<feature type="transmembrane region" description="Helical" evidence="7">
    <location>
        <begin position="431"/>
        <end position="452"/>
    </location>
</feature>
<evidence type="ECO:0000313" key="9">
    <source>
        <dbReference type="EMBL" id="KAK7746090.1"/>
    </source>
</evidence>
<keyword evidence="10" id="KW-1185">Reference proteome</keyword>
<comment type="caution">
    <text evidence="9">The sequence shown here is derived from an EMBL/GenBank/DDBJ whole genome shotgun (WGS) entry which is preliminary data.</text>
</comment>
<dbReference type="PANTHER" id="PTHR43791">
    <property type="entry name" value="PERMEASE-RELATED"/>
    <property type="match status" value="1"/>
</dbReference>
<dbReference type="PANTHER" id="PTHR43791:SF50">
    <property type="entry name" value="TRANSPORTER, PUTATIVE (AFU_ORTHOLOGUE AFUA_2G00840)-RELATED"/>
    <property type="match status" value="1"/>
</dbReference>
<sequence length="523" mass="57988">MAANIDPVADSRDGDSLRKDTLSATGDKIAEADSHQIVDSDETPYVVDKSSERALTRKFDGKLLPVLAVMYLFNALDKGNLGNAQTAGLSKGTLSEPTRETNADLGFKDGQYNLIVGIFFVPYVIFAPPVAMLGKKFGPARTLPVLMFIFGSCTLLMATTHSFGGVFALRWFLGIAESAFFPLVIYYLTTFYRRGELARRLALFYAASNIANAFSGLLAFGVFRIQTDRIDYAWRWLFIIEGACTVSFSLFAFWYLPRSAAEAAFLNPDEKALAYHRIRVDSSSVVNEKFSLKESLKIFRRPTTYGFLLVEICLGVPLQSVNLFLPQIVQALGYDTIKTNLYTVAPNVTGAVMLLVLGFSSDFLRIRFPFICLGFAFTFVGFIIYAAIQDVTAQIRLAYFATFMMCWGTSAPSVLLSTWYNNNVAHEGERITLTSVGVPLANLMGLVSSNVFQTHDAPKYTPALITTAVFGAVGCLVAACLGFYMMWENQRRNRKQGVQLSAKDVPTLKLRDGPRVPEFRFFL</sequence>
<protein>
    <recommendedName>
        <fullName evidence="8">Major facilitator superfamily (MFS) profile domain-containing protein</fullName>
    </recommendedName>
</protein>